<accession>A0A239HME1</accession>
<protein>
    <submittedName>
        <fullName evidence="5">Transcriptional regulator, AraC family</fullName>
    </submittedName>
</protein>
<feature type="domain" description="HTH araC/xylS-type" evidence="4">
    <location>
        <begin position="163"/>
        <end position="261"/>
    </location>
</feature>
<dbReference type="EMBL" id="FZPD01000002">
    <property type="protein sequence ID" value="SNS82510.1"/>
    <property type="molecule type" value="Genomic_DNA"/>
</dbReference>
<sequence>MNFHLHIPEGQLALHIQSIAYFDTYSPDHDKERLLPDGCQTLIIDLTETPKRIFDNIDLTDKQLCKHYWFSGARNELLTIDSGGINSSMLVINFTFTGAYQFIHHPSEQTRSQVIDADVFFQSQIHSLREQLLNTAEVQTKFSITEHFLKQKLLDQSPPEAIIRASNLIASNPKAGTLKWISENSGYSQKHFINQFKKYVGLTPKGFQKVMRFQKVVKDLESVKTINWTQLALDCGYYDQAHFINEFKTFSGYNPQQYLSEKGPDLNYIPLR</sequence>
<dbReference type="Gene3D" id="1.10.10.60">
    <property type="entry name" value="Homeodomain-like"/>
    <property type="match status" value="1"/>
</dbReference>
<dbReference type="GO" id="GO:0043565">
    <property type="term" value="F:sequence-specific DNA binding"/>
    <property type="evidence" value="ECO:0007669"/>
    <property type="project" value="InterPro"/>
</dbReference>
<dbReference type="SUPFAM" id="SSF46689">
    <property type="entry name" value="Homeodomain-like"/>
    <property type="match status" value="1"/>
</dbReference>
<dbReference type="SMART" id="SM00342">
    <property type="entry name" value="HTH_ARAC"/>
    <property type="match status" value="1"/>
</dbReference>
<dbReference type="Pfam" id="PF20240">
    <property type="entry name" value="DUF6597"/>
    <property type="match status" value="1"/>
</dbReference>
<evidence type="ECO:0000313" key="6">
    <source>
        <dbReference type="Proteomes" id="UP000198393"/>
    </source>
</evidence>
<keyword evidence="6" id="KW-1185">Reference proteome</keyword>
<keyword evidence="1" id="KW-0805">Transcription regulation</keyword>
<dbReference type="PANTHER" id="PTHR46796">
    <property type="entry name" value="HTH-TYPE TRANSCRIPTIONAL ACTIVATOR RHAS-RELATED"/>
    <property type="match status" value="1"/>
</dbReference>
<evidence type="ECO:0000259" key="4">
    <source>
        <dbReference type="PROSITE" id="PS01124"/>
    </source>
</evidence>
<dbReference type="Pfam" id="PF12833">
    <property type="entry name" value="HTH_18"/>
    <property type="match status" value="1"/>
</dbReference>
<reference evidence="5 6" key="1">
    <citation type="submission" date="2017-06" db="EMBL/GenBank/DDBJ databases">
        <authorList>
            <person name="Kim H.J."/>
            <person name="Triplett B.A."/>
        </authorList>
    </citation>
    <scope>NUCLEOTIDE SEQUENCE [LARGE SCALE GENOMIC DNA]</scope>
    <source>
        <strain evidence="5 6">DSM 19307</strain>
    </source>
</reference>
<dbReference type="InterPro" id="IPR009057">
    <property type="entry name" value="Homeodomain-like_sf"/>
</dbReference>
<dbReference type="Proteomes" id="UP000198393">
    <property type="component" value="Unassembled WGS sequence"/>
</dbReference>
<dbReference type="InterPro" id="IPR046532">
    <property type="entry name" value="DUF6597"/>
</dbReference>
<evidence type="ECO:0000313" key="5">
    <source>
        <dbReference type="EMBL" id="SNS82510.1"/>
    </source>
</evidence>
<dbReference type="RefSeq" id="WP_089356133.1">
    <property type="nucleotide sequence ID" value="NZ_FZPD01000002.1"/>
</dbReference>
<evidence type="ECO:0000256" key="1">
    <source>
        <dbReference type="ARBA" id="ARBA00023015"/>
    </source>
</evidence>
<gene>
    <name evidence="5" type="ORF">SAMN05421640_1396</name>
</gene>
<dbReference type="InterPro" id="IPR050204">
    <property type="entry name" value="AraC_XylS_family_regulators"/>
</dbReference>
<dbReference type="PANTHER" id="PTHR46796:SF13">
    <property type="entry name" value="HTH-TYPE TRANSCRIPTIONAL ACTIVATOR RHAS"/>
    <property type="match status" value="1"/>
</dbReference>
<organism evidence="5 6">
    <name type="scientific">Ekhidna lutea</name>
    <dbReference type="NCBI Taxonomy" id="447679"/>
    <lineage>
        <taxon>Bacteria</taxon>
        <taxon>Pseudomonadati</taxon>
        <taxon>Bacteroidota</taxon>
        <taxon>Cytophagia</taxon>
        <taxon>Cytophagales</taxon>
        <taxon>Reichenbachiellaceae</taxon>
        <taxon>Ekhidna</taxon>
    </lineage>
</organism>
<name>A0A239HME1_EKHLU</name>
<dbReference type="GO" id="GO:0003700">
    <property type="term" value="F:DNA-binding transcription factor activity"/>
    <property type="evidence" value="ECO:0007669"/>
    <property type="project" value="InterPro"/>
</dbReference>
<dbReference type="PROSITE" id="PS01124">
    <property type="entry name" value="HTH_ARAC_FAMILY_2"/>
    <property type="match status" value="1"/>
</dbReference>
<proteinExistence type="predicted"/>
<keyword evidence="3" id="KW-0804">Transcription</keyword>
<dbReference type="OrthoDB" id="635259at2"/>
<keyword evidence="2" id="KW-0238">DNA-binding</keyword>
<evidence type="ECO:0000256" key="3">
    <source>
        <dbReference type="ARBA" id="ARBA00023163"/>
    </source>
</evidence>
<evidence type="ECO:0000256" key="2">
    <source>
        <dbReference type="ARBA" id="ARBA00023125"/>
    </source>
</evidence>
<dbReference type="AlphaFoldDB" id="A0A239HME1"/>
<dbReference type="InterPro" id="IPR018060">
    <property type="entry name" value="HTH_AraC"/>
</dbReference>